<dbReference type="PROSITE" id="PS50112">
    <property type="entry name" value="PAS"/>
    <property type="match status" value="1"/>
</dbReference>
<evidence type="ECO:0000313" key="4">
    <source>
        <dbReference type="EMBL" id="KAL3791642.1"/>
    </source>
</evidence>
<keyword evidence="1" id="KW-0175">Coiled coil</keyword>
<sequence length="505" mass="54616">MSKTQGLDALAALCGCTAAAASEENPTAHAGVAPNGSATVSLPQQRAAGSAVASLYSQQRQQMQQHALQLQQVQHMLAMRQAAVAAAQQQQQHQAASVPSQFVEQAQKQLQNLLAAQQQQQQVQQQQQQQQQQQVNAYGEGLQALAAQLLAVQQQQQQHANNGAAVVAAYHPDLAAKLSPAALASFVANAGGATTGRILPGAATLSQLEFSPPNLSVSPGFLSTNNIDNQTTQMTSPSTLAMPPIPMKLSPSLPLCSDSGTSTGKQSSSRSKLSRAKAVKAAPIDDIIMEWEDKKQAKRAANRMSAHLSRKRKKLLIEDLKDENVELRRKEQILRSIPDLIVVFDSSGCITFISHSVTRFMNYTAEELEDTSFWDRLTEESVRLIKSAFMDALAVKRHCDEDSTPLANGESMTVTLIPKKENDIKGNAGEDKEQGLLVSLKGVVHFGEEYPECVCSIRPEGMPINKQMDSVIKESCSALTATVTSRNRQGRGHEHHISDIDSDKS</sequence>
<dbReference type="CDD" id="cd00130">
    <property type="entry name" value="PAS"/>
    <property type="match status" value="1"/>
</dbReference>
<evidence type="ECO:0000313" key="5">
    <source>
        <dbReference type="Proteomes" id="UP001530315"/>
    </source>
</evidence>
<feature type="domain" description="PAS" evidence="3">
    <location>
        <begin position="326"/>
        <end position="396"/>
    </location>
</feature>
<dbReference type="AlphaFoldDB" id="A0ABD3PUW1"/>
<keyword evidence="5" id="KW-1185">Reference proteome</keyword>
<dbReference type="SMART" id="SM00091">
    <property type="entry name" value="PAS"/>
    <property type="match status" value="1"/>
</dbReference>
<reference evidence="4 5" key="1">
    <citation type="submission" date="2024-10" db="EMBL/GenBank/DDBJ databases">
        <title>Updated reference genomes for cyclostephanoid diatoms.</title>
        <authorList>
            <person name="Roberts W.R."/>
            <person name="Alverson A.J."/>
        </authorList>
    </citation>
    <scope>NUCLEOTIDE SEQUENCE [LARGE SCALE GENOMIC DNA]</scope>
    <source>
        <strain evidence="4 5">AJA276-08</strain>
    </source>
</reference>
<feature type="region of interest" description="Disordered" evidence="2">
    <location>
        <begin position="252"/>
        <end position="275"/>
    </location>
</feature>
<dbReference type="InterPro" id="IPR013767">
    <property type="entry name" value="PAS_fold"/>
</dbReference>
<feature type="coiled-coil region" evidence="1">
    <location>
        <begin position="100"/>
        <end position="136"/>
    </location>
</feature>
<dbReference type="Gene3D" id="3.30.450.20">
    <property type="entry name" value="PAS domain"/>
    <property type="match status" value="1"/>
</dbReference>
<dbReference type="NCBIfam" id="TIGR00229">
    <property type="entry name" value="sensory_box"/>
    <property type="match status" value="1"/>
</dbReference>
<dbReference type="InterPro" id="IPR035965">
    <property type="entry name" value="PAS-like_dom_sf"/>
</dbReference>
<accession>A0ABD3PUW1</accession>
<dbReference type="SUPFAM" id="SSF55785">
    <property type="entry name" value="PYP-like sensor domain (PAS domain)"/>
    <property type="match status" value="1"/>
</dbReference>
<dbReference type="Pfam" id="PF00989">
    <property type="entry name" value="PAS"/>
    <property type="match status" value="1"/>
</dbReference>
<feature type="region of interest" description="Disordered" evidence="2">
    <location>
        <begin position="483"/>
        <end position="505"/>
    </location>
</feature>
<dbReference type="InterPro" id="IPR000014">
    <property type="entry name" value="PAS"/>
</dbReference>
<proteinExistence type="predicted"/>
<organism evidence="4 5">
    <name type="scientific">Stephanodiscus triporus</name>
    <dbReference type="NCBI Taxonomy" id="2934178"/>
    <lineage>
        <taxon>Eukaryota</taxon>
        <taxon>Sar</taxon>
        <taxon>Stramenopiles</taxon>
        <taxon>Ochrophyta</taxon>
        <taxon>Bacillariophyta</taxon>
        <taxon>Coscinodiscophyceae</taxon>
        <taxon>Thalassiosirophycidae</taxon>
        <taxon>Stephanodiscales</taxon>
        <taxon>Stephanodiscaceae</taxon>
        <taxon>Stephanodiscus</taxon>
    </lineage>
</organism>
<evidence type="ECO:0000256" key="1">
    <source>
        <dbReference type="SAM" id="Coils"/>
    </source>
</evidence>
<name>A0ABD3PUW1_9STRA</name>
<dbReference type="Proteomes" id="UP001530315">
    <property type="component" value="Unassembled WGS sequence"/>
</dbReference>
<feature type="compositionally biased region" description="Low complexity" evidence="2">
    <location>
        <begin position="257"/>
        <end position="271"/>
    </location>
</feature>
<protein>
    <recommendedName>
        <fullName evidence="3">PAS domain-containing protein</fullName>
    </recommendedName>
</protein>
<feature type="coiled-coil region" evidence="1">
    <location>
        <begin position="310"/>
        <end position="337"/>
    </location>
</feature>
<feature type="compositionally biased region" description="Basic and acidic residues" evidence="2">
    <location>
        <begin position="491"/>
        <end position="505"/>
    </location>
</feature>
<dbReference type="EMBL" id="JALLAZ020000585">
    <property type="protein sequence ID" value="KAL3791642.1"/>
    <property type="molecule type" value="Genomic_DNA"/>
</dbReference>
<gene>
    <name evidence="4" type="ORF">ACHAW5_007429</name>
</gene>
<evidence type="ECO:0000256" key="2">
    <source>
        <dbReference type="SAM" id="MobiDB-lite"/>
    </source>
</evidence>
<evidence type="ECO:0000259" key="3">
    <source>
        <dbReference type="PROSITE" id="PS50112"/>
    </source>
</evidence>
<dbReference type="CDD" id="cd14686">
    <property type="entry name" value="bZIP"/>
    <property type="match status" value="1"/>
</dbReference>
<comment type="caution">
    <text evidence="4">The sequence shown here is derived from an EMBL/GenBank/DDBJ whole genome shotgun (WGS) entry which is preliminary data.</text>
</comment>